<dbReference type="InterPro" id="IPR043128">
    <property type="entry name" value="Rev_trsase/Diguanyl_cyclase"/>
</dbReference>
<dbReference type="AlphaFoldDB" id="A0A1G6KZU1"/>
<feature type="transmembrane region" description="Helical" evidence="2">
    <location>
        <begin position="172"/>
        <end position="195"/>
    </location>
</feature>
<evidence type="ECO:0000259" key="3">
    <source>
        <dbReference type="PROSITE" id="PS50887"/>
    </source>
</evidence>
<dbReference type="PROSITE" id="PS50887">
    <property type="entry name" value="GGDEF"/>
    <property type="match status" value="1"/>
</dbReference>
<dbReference type="EMBL" id="FMYI01000007">
    <property type="protein sequence ID" value="SDC36610.1"/>
    <property type="molecule type" value="Genomic_DNA"/>
</dbReference>
<accession>A0A1G6KZU1</accession>
<feature type="transmembrane region" description="Helical" evidence="2">
    <location>
        <begin position="13"/>
        <end position="39"/>
    </location>
</feature>
<evidence type="ECO:0000256" key="2">
    <source>
        <dbReference type="SAM" id="Phobius"/>
    </source>
</evidence>
<dbReference type="PANTHER" id="PTHR46663:SF2">
    <property type="entry name" value="GGDEF DOMAIN-CONTAINING PROTEIN"/>
    <property type="match status" value="1"/>
</dbReference>
<keyword evidence="2" id="KW-0812">Transmembrane</keyword>
<reference evidence="5" key="1">
    <citation type="submission" date="2016-09" db="EMBL/GenBank/DDBJ databases">
        <authorList>
            <person name="Varghese N."/>
            <person name="Submissions S."/>
        </authorList>
    </citation>
    <scope>NUCLEOTIDE SEQUENCE [LARGE SCALE GENOMIC DNA]</scope>
    <source>
        <strain evidence="5">S5</strain>
    </source>
</reference>
<dbReference type="SUPFAM" id="SSF55073">
    <property type="entry name" value="Nucleotide cyclase"/>
    <property type="match status" value="1"/>
</dbReference>
<evidence type="ECO:0000313" key="4">
    <source>
        <dbReference type="EMBL" id="SDC36610.1"/>
    </source>
</evidence>
<organism evidence="4 5">
    <name type="scientific">Pelagirhabdus alkalitolerans</name>
    <dbReference type="NCBI Taxonomy" id="1612202"/>
    <lineage>
        <taxon>Bacteria</taxon>
        <taxon>Bacillati</taxon>
        <taxon>Bacillota</taxon>
        <taxon>Bacilli</taxon>
        <taxon>Bacillales</taxon>
        <taxon>Bacillaceae</taxon>
        <taxon>Pelagirhabdus</taxon>
    </lineage>
</organism>
<dbReference type="PANTHER" id="PTHR46663">
    <property type="entry name" value="DIGUANYLATE CYCLASE DGCT-RELATED"/>
    <property type="match status" value="1"/>
</dbReference>
<protein>
    <submittedName>
        <fullName evidence="4">Diguanylate cyclase (GGDEF) domain-containing protein</fullName>
    </submittedName>
</protein>
<dbReference type="InterPro" id="IPR000160">
    <property type="entry name" value="GGDEF_dom"/>
</dbReference>
<proteinExistence type="predicted"/>
<dbReference type="SMART" id="SM00267">
    <property type="entry name" value="GGDEF"/>
    <property type="match status" value="1"/>
</dbReference>
<dbReference type="STRING" id="1612202.SAMN05421734_10748"/>
<keyword evidence="2" id="KW-1133">Transmembrane helix</keyword>
<evidence type="ECO:0000256" key="1">
    <source>
        <dbReference type="SAM" id="Coils"/>
    </source>
</evidence>
<dbReference type="Pfam" id="PF00990">
    <property type="entry name" value="GGDEF"/>
    <property type="match status" value="1"/>
</dbReference>
<dbReference type="Proteomes" id="UP000242949">
    <property type="component" value="Unassembled WGS sequence"/>
</dbReference>
<feature type="transmembrane region" description="Helical" evidence="2">
    <location>
        <begin position="51"/>
        <end position="69"/>
    </location>
</feature>
<keyword evidence="5" id="KW-1185">Reference proteome</keyword>
<keyword evidence="2" id="KW-0472">Membrane</keyword>
<feature type="transmembrane region" description="Helical" evidence="2">
    <location>
        <begin position="341"/>
        <end position="361"/>
    </location>
</feature>
<evidence type="ECO:0000313" key="5">
    <source>
        <dbReference type="Proteomes" id="UP000242949"/>
    </source>
</evidence>
<sequence>MSEHSPFSHTYKVAGFIIISILLRYLTLSTGFGMVLSLLPIGLMAMVRLLSYKQAVISSIVTLGILFFLGDSLQFILFHIISVMVVSWFYHKKDQDLFSGAFIYSLMSLLIIYLSLFFTGGETTLTILIYVQMYIALIMSALLIDMITLYVPYLPYLRKFNQHKKPVFFGQIIFNAVVVVAILPLITLTLVNGLLMENQVINYYQEEVDELKYMINDRVEQFDDDELRALRLGSGLSQGYLIEAMDQFIGEKEAHIYFFDRDHVLFSNTHSSPYHEMNQRLLSGHIVEVAPHQMIWFEKRVDYAPLWFNAHFIERTSFIDYQVEFIFPMQDQIQIAINQLFIYYSLIMIIFFITFLTGLFARKMMTKQLKQLNHMASQLPIAMTTQTDIKVPDSRIYEFQELGDHLAKVGQRLKQMFVELNQKNCDLEQATKELKVSQENLFQEAYFDNLTQLPNRRSFYENVPRLIDEENQPFAMFFIDLDDFKRINDQYGHSGGDQLLKIMADRFSRFVSMNDGIQLYRLAGDEFVMIMLSKSKDEVMTCGEELIGNITSPIQIDQFEETITASIGVSFYPEHGSSLDQLLNVADQAMYNLKYEDKNGLRLAPLSGDDGL</sequence>
<dbReference type="Gene3D" id="3.30.70.270">
    <property type="match status" value="1"/>
</dbReference>
<dbReference type="RefSeq" id="WP_176759269.1">
    <property type="nucleotide sequence ID" value="NZ_FMYI01000007.1"/>
</dbReference>
<feature type="transmembrane region" description="Helical" evidence="2">
    <location>
        <begin position="102"/>
        <end position="121"/>
    </location>
</feature>
<keyword evidence="1" id="KW-0175">Coiled coil</keyword>
<name>A0A1G6KZU1_9BACI</name>
<dbReference type="InterPro" id="IPR029787">
    <property type="entry name" value="Nucleotide_cyclase"/>
</dbReference>
<gene>
    <name evidence="4" type="ORF">SAMN05421734_10748</name>
</gene>
<dbReference type="InterPro" id="IPR052163">
    <property type="entry name" value="DGC-Regulatory_Protein"/>
</dbReference>
<dbReference type="NCBIfam" id="TIGR00254">
    <property type="entry name" value="GGDEF"/>
    <property type="match status" value="1"/>
</dbReference>
<feature type="coiled-coil region" evidence="1">
    <location>
        <begin position="413"/>
        <end position="440"/>
    </location>
</feature>
<feature type="domain" description="GGDEF" evidence="3">
    <location>
        <begin position="472"/>
        <end position="606"/>
    </location>
</feature>
<feature type="transmembrane region" description="Helical" evidence="2">
    <location>
        <begin position="127"/>
        <end position="151"/>
    </location>
</feature>
<dbReference type="CDD" id="cd01949">
    <property type="entry name" value="GGDEF"/>
    <property type="match status" value="1"/>
</dbReference>